<reference evidence="2 3" key="1">
    <citation type="submission" date="2014-12" db="EMBL/GenBank/DDBJ databases">
        <title>Genome sequencing of Arthrobacter phenanthrenivorans SWC37.</title>
        <authorList>
            <person name="Tan P.W."/>
            <person name="Chan K.-G."/>
        </authorList>
    </citation>
    <scope>NUCLEOTIDE SEQUENCE [LARGE SCALE GENOMIC DNA]</scope>
    <source>
        <strain evidence="2 3">SWC37</strain>
    </source>
</reference>
<sequence>MRVSVLQGDITQRRVDAVVNAANASLLGGGGVDGALHRAAGPELLAACRQLRARELPHGLQTGAAVATPAFRLPARWVIHTVGPNRHAGQTNRALLVSCFSESLRLADTLEAGGLAFPAVGAGAYGWSPAAVAQAAKDALEGFRASHPGSALELVEFVLHTAEVEAVFRDVLGPLR</sequence>
<dbReference type="Gene3D" id="3.40.220.10">
    <property type="entry name" value="Leucine Aminopeptidase, subunit E, domain 1"/>
    <property type="match status" value="1"/>
</dbReference>
<dbReference type="OrthoDB" id="6194521at2"/>
<dbReference type="SUPFAM" id="SSF52949">
    <property type="entry name" value="Macro domain-like"/>
    <property type="match status" value="1"/>
</dbReference>
<gene>
    <name evidence="2" type="ORF">RM50_01160</name>
</gene>
<dbReference type="PROSITE" id="PS51154">
    <property type="entry name" value="MACRO"/>
    <property type="match status" value="1"/>
</dbReference>
<dbReference type="PANTHER" id="PTHR11106:SF27">
    <property type="entry name" value="MACRO DOMAIN-CONTAINING PROTEIN"/>
    <property type="match status" value="1"/>
</dbReference>
<dbReference type="InterPro" id="IPR002589">
    <property type="entry name" value="Macro_dom"/>
</dbReference>
<evidence type="ECO:0000313" key="3">
    <source>
        <dbReference type="Proteomes" id="UP000031196"/>
    </source>
</evidence>
<proteinExistence type="predicted"/>
<dbReference type="RefSeq" id="WP_043449022.1">
    <property type="nucleotide sequence ID" value="NZ_JBFBKS010000009.1"/>
</dbReference>
<evidence type="ECO:0000313" key="2">
    <source>
        <dbReference type="EMBL" id="KIC69773.1"/>
    </source>
</evidence>
<dbReference type="AlphaFoldDB" id="A0A0B4ESW7"/>
<evidence type="ECO:0000259" key="1">
    <source>
        <dbReference type="PROSITE" id="PS51154"/>
    </source>
</evidence>
<dbReference type="InterPro" id="IPR043472">
    <property type="entry name" value="Macro_dom-like"/>
</dbReference>
<dbReference type="Pfam" id="PF01661">
    <property type="entry name" value="Macro"/>
    <property type="match status" value="1"/>
</dbReference>
<organism evidence="2 3">
    <name type="scientific">Pseudarthrobacter phenanthrenivorans</name>
    <name type="common">Arthrobacter phenanthrenivorans</name>
    <dbReference type="NCBI Taxonomy" id="361575"/>
    <lineage>
        <taxon>Bacteria</taxon>
        <taxon>Bacillati</taxon>
        <taxon>Actinomycetota</taxon>
        <taxon>Actinomycetes</taxon>
        <taxon>Micrococcales</taxon>
        <taxon>Micrococcaceae</taxon>
        <taxon>Pseudarthrobacter</taxon>
    </lineage>
</organism>
<name>A0A0B4ESW7_PSEPS</name>
<accession>A0A0B4ESW7</accession>
<feature type="domain" description="Macro" evidence="1">
    <location>
        <begin position="1"/>
        <end position="176"/>
    </location>
</feature>
<comment type="caution">
    <text evidence="2">The sequence shown here is derived from an EMBL/GenBank/DDBJ whole genome shotgun (WGS) entry which is preliminary data.</text>
</comment>
<protein>
    <submittedName>
        <fullName evidence="2">Macro domain-containing protein</fullName>
    </submittedName>
</protein>
<dbReference type="EMBL" id="JWTB01000003">
    <property type="protein sequence ID" value="KIC69773.1"/>
    <property type="molecule type" value="Genomic_DNA"/>
</dbReference>
<dbReference type="PANTHER" id="PTHR11106">
    <property type="entry name" value="GANGLIOSIDE INDUCED DIFFERENTIATION ASSOCIATED PROTEIN 2-RELATED"/>
    <property type="match status" value="1"/>
</dbReference>
<dbReference type="Proteomes" id="UP000031196">
    <property type="component" value="Unassembled WGS sequence"/>
</dbReference>
<dbReference type="NCBIfam" id="NF001664">
    <property type="entry name" value="PRK00431.1-6"/>
    <property type="match status" value="1"/>
</dbReference>
<dbReference type="SMART" id="SM00506">
    <property type="entry name" value="A1pp"/>
    <property type="match status" value="1"/>
</dbReference>